<dbReference type="EMBL" id="JBIHSF010000008">
    <property type="protein sequence ID" value="MFH0261392.1"/>
    <property type="molecule type" value="Genomic_DNA"/>
</dbReference>
<name>A0ABW7IID9_9VIBR</name>
<dbReference type="RefSeq" id="WP_394629282.1">
    <property type="nucleotide sequence ID" value="NZ_JBIHSF010000008.1"/>
</dbReference>
<gene>
    <name evidence="1" type="ORF">ACGRH2_13375</name>
</gene>
<reference evidence="1 2" key="1">
    <citation type="submission" date="2024-10" db="EMBL/GenBank/DDBJ databases">
        <authorList>
            <person name="Yibar A."/>
            <person name="Saticioglu I.B."/>
            <person name="Duman M."/>
            <person name="Ajmi N."/>
            <person name="Gurler F."/>
            <person name="Ay H."/>
            <person name="Onuk E."/>
            <person name="Guler S."/>
            <person name="Romalde J.L."/>
        </authorList>
    </citation>
    <scope>NUCLEOTIDE SEQUENCE [LARGE SCALE GENOMIC DNA]</scope>
    <source>
        <strain evidence="1 2">1-TCBS-B</strain>
    </source>
</reference>
<protein>
    <submittedName>
        <fullName evidence="1">Uncharacterized protein</fullName>
    </submittedName>
</protein>
<evidence type="ECO:0000313" key="2">
    <source>
        <dbReference type="Proteomes" id="UP001607125"/>
    </source>
</evidence>
<evidence type="ECO:0000313" key="1">
    <source>
        <dbReference type="EMBL" id="MFH0261392.1"/>
    </source>
</evidence>
<dbReference type="Proteomes" id="UP001607125">
    <property type="component" value="Unassembled WGS sequence"/>
</dbReference>
<sequence>MSYSVTDVVCKECGTNYQAALNGVFQVNGEYAATCTACNKQTFFSWGIEAASMVATSPKNASPVYFVKVL</sequence>
<proteinExistence type="predicted"/>
<keyword evidence="2" id="KW-1185">Reference proteome</keyword>
<accession>A0ABW7IID9</accession>
<organism evidence="1 2">
    <name type="scientific">Vibrio barjaei</name>
    <dbReference type="NCBI Taxonomy" id="1676683"/>
    <lineage>
        <taxon>Bacteria</taxon>
        <taxon>Pseudomonadati</taxon>
        <taxon>Pseudomonadota</taxon>
        <taxon>Gammaproteobacteria</taxon>
        <taxon>Vibrionales</taxon>
        <taxon>Vibrionaceae</taxon>
        <taxon>Vibrio</taxon>
    </lineage>
</organism>
<comment type="caution">
    <text evidence="1">The sequence shown here is derived from an EMBL/GenBank/DDBJ whole genome shotgun (WGS) entry which is preliminary data.</text>
</comment>